<sequence>MRSLSAGAFPAVDIAVVLLYLAAVLWVGFRAAKRPRTVEQFALGGHKMPWWAVLGSLVAAETSAAFFLGTPAEGYALGNYEYLQLSLGTILARVLVAYLFVKPYFTFRVTSIYQFLALRFGPKTKSAASATFLLTRLLASGARLYVAAIVPVLAAKLLWARPVSSGQELWIYAASAILLTLLTTLYTVAGGIRAVIWTDLLQAGLMLSGGVVTLVLLFQKIPWGSSSPLAEAAHLLTTLPWTETGIHPHKTLWENLWAVLTSDYTIWAALIGSTFTTMATHGADQDLVQRLLTAKDHHRSRLSLILSGLTDLPLVFLFLTIGIFLSFLARSVHDPRLPSQANEVFPYFILCQTPSGIRGLLLAAIVATAMGSLSAALNALATSFCEDWAFRFLPSSSDERVRVRLLRASTVLFALLTILIACATAFFVLRSPGSRILPIVLGLFGYTYGPLLGVFLLGVLTRSRGEDLGNCVAMACGLGVVALLSGVPQAVLGLFSQAAAARLSWLPCVAFPWRVFIGSCATFLVGLCFRSPARRPPVRPTG</sequence>
<feature type="transmembrane region" description="Helical" evidence="12">
    <location>
        <begin position="6"/>
        <end position="29"/>
    </location>
</feature>
<feature type="transmembrane region" description="Helical" evidence="12">
    <location>
        <begin position="511"/>
        <end position="529"/>
    </location>
</feature>
<evidence type="ECO:0000256" key="8">
    <source>
        <dbReference type="ARBA" id="ARBA00023065"/>
    </source>
</evidence>
<evidence type="ECO:0000256" key="7">
    <source>
        <dbReference type="ARBA" id="ARBA00023053"/>
    </source>
</evidence>
<evidence type="ECO:0000256" key="12">
    <source>
        <dbReference type="SAM" id="Phobius"/>
    </source>
</evidence>
<keyword evidence="7" id="KW-0915">Sodium</keyword>
<dbReference type="PANTHER" id="PTHR42985">
    <property type="entry name" value="SODIUM-COUPLED MONOCARBOXYLATE TRANSPORTER"/>
    <property type="match status" value="1"/>
</dbReference>
<comment type="caution">
    <text evidence="13">The sequence shown here is derived from an EMBL/GenBank/DDBJ whole genome shotgun (WGS) entry which is preliminary data.</text>
</comment>
<protein>
    <submittedName>
        <fullName evidence="13">Sodium/glucose cotransporter</fullName>
    </submittedName>
</protein>
<dbReference type="InterPro" id="IPR051163">
    <property type="entry name" value="Sodium:Solute_Symporter_SSF"/>
</dbReference>
<feature type="transmembrane region" description="Helical" evidence="12">
    <location>
        <begin position="360"/>
        <end position="384"/>
    </location>
</feature>
<feature type="transmembrane region" description="Helical" evidence="12">
    <location>
        <begin position="304"/>
        <end position="329"/>
    </location>
</feature>
<dbReference type="GO" id="GO:0005886">
    <property type="term" value="C:plasma membrane"/>
    <property type="evidence" value="ECO:0007669"/>
    <property type="project" value="UniProtKB-SubCell"/>
</dbReference>
<evidence type="ECO:0000256" key="6">
    <source>
        <dbReference type="ARBA" id="ARBA00022989"/>
    </source>
</evidence>
<name>A0A5E6M5P1_9BACT</name>
<keyword evidence="14" id="KW-1185">Reference proteome</keyword>
<gene>
    <name evidence="13" type="primary">sglT</name>
    <name evidence="13" type="ORF">MAMC_00176</name>
</gene>
<keyword evidence="6 12" id="KW-1133">Transmembrane helix</keyword>
<feature type="transmembrane region" description="Helical" evidence="12">
    <location>
        <begin position="264"/>
        <end position="283"/>
    </location>
</feature>
<comment type="similarity">
    <text evidence="2 11">Belongs to the sodium:solute symporter (SSF) (TC 2.A.21) family.</text>
</comment>
<evidence type="ECO:0000256" key="9">
    <source>
        <dbReference type="ARBA" id="ARBA00023136"/>
    </source>
</evidence>
<keyword evidence="9 12" id="KW-0472">Membrane</keyword>
<evidence type="ECO:0000313" key="14">
    <source>
        <dbReference type="Proteomes" id="UP000381693"/>
    </source>
</evidence>
<dbReference type="PANTHER" id="PTHR42985:SF47">
    <property type="entry name" value="INTEGRAL MEMBRANE TRANSPORT PROTEIN"/>
    <property type="match status" value="1"/>
</dbReference>
<dbReference type="GO" id="GO:0015293">
    <property type="term" value="F:symporter activity"/>
    <property type="evidence" value="ECO:0007669"/>
    <property type="project" value="TreeGrafter"/>
</dbReference>
<feature type="transmembrane region" description="Helical" evidence="12">
    <location>
        <begin position="50"/>
        <end position="70"/>
    </location>
</feature>
<evidence type="ECO:0000256" key="10">
    <source>
        <dbReference type="ARBA" id="ARBA00023201"/>
    </source>
</evidence>
<feature type="transmembrane region" description="Helical" evidence="12">
    <location>
        <begin position="200"/>
        <end position="218"/>
    </location>
</feature>
<evidence type="ECO:0000256" key="11">
    <source>
        <dbReference type="RuleBase" id="RU362091"/>
    </source>
</evidence>
<reference evidence="13" key="1">
    <citation type="submission" date="2019-09" db="EMBL/GenBank/DDBJ databases">
        <authorList>
            <person name="Cremers G."/>
        </authorList>
    </citation>
    <scope>NUCLEOTIDE SEQUENCE [LARGE SCALE GENOMIC DNA]</scope>
    <source>
        <strain evidence="13">3B</strain>
    </source>
</reference>
<keyword evidence="10" id="KW-0739">Sodium transport</keyword>
<feature type="transmembrane region" description="Helical" evidence="12">
    <location>
        <begin position="405"/>
        <end position="429"/>
    </location>
</feature>
<dbReference type="GO" id="GO:0006814">
    <property type="term" value="P:sodium ion transport"/>
    <property type="evidence" value="ECO:0007669"/>
    <property type="project" value="UniProtKB-KW"/>
</dbReference>
<dbReference type="Gene3D" id="1.20.1730.10">
    <property type="entry name" value="Sodium/glucose cotransporter"/>
    <property type="match status" value="1"/>
</dbReference>
<evidence type="ECO:0000256" key="4">
    <source>
        <dbReference type="ARBA" id="ARBA00022475"/>
    </source>
</evidence>
<dbReference type="AlphaFoldDB" id="A0A5E6M5P1"/>
<evidence type="ECO:0000256" key="1">
    <source>
        <dbReference type="ARBA" id="ARBA00004651"/>
    </source>
</evidence>
<dbReference type="InterPro" id="IPR038377">
    <property type="entry name" value="Na/Glc_symporter_sf"/>
</dbReference>
<feature type="transmembrane region" description="Helical" evidence="12">
    <location>
        <begin position="472"/>
        <end position="491"/>
    </location>
</feature>
<dbReference type="EMBL" id="CABFUZ020000028">
    <property type="protein sequence ID" value="VVM04659.1"/>
    <property type="molecule type" value="Genomic_DNA"/>
</dbReference>
<keyword evidence="8" id="KW-0406">Ion transport</keyword>
<dbReference type="PROSITE" id="PS50283">
    <property type="entry name" value="NA_SOLUT_SYMP_3"/>
    <property type="match status" value="1"/>
</dbReference>
<evidence type="ECO:0000256" key="2">
    <source>
        <dbReference type="ARBA" id="ARBA00006434"/>
    </source>
</evidence>
<feature type="transmembrane region" description="Helical" evidence="12">
    <location>
        <begin position="169"/>
        <end position="188"/>
    </location>
</feature>
<keyword evidence="3" id="KW-0813">Transport</keyword>
<accession>A0A5E6M5P1</accession>
<proteinExistence type="inferred from homology"/>
<dbReference type="Pfam" id="PF00474">
    <property type="entry name" value="SSF"/>
    <property type="match status" value="1"/>
</dbReference>
<evidence type="ECO:0000313" key="13">
    <source>
        <dbReference type="EMBL" id="VVM04659.1"/>
    </source>
</evidence>
<dbReference type="Proteomes" id="UP000381693">
    <property type="component" value="Unassembled WGS sequence"/>
</dbReference>
<evidence type="ECO:0000256" key="3">
    <source>
        <dbReference type="ARBA" id="ARBA00022448"/>
    </source>
</evidence>
<keyword evidence="4" id="KW-1003">Cell membrane</keyword>
<feature type="transmembrane region" description="Helical" evidence="12">
    <location>
        <begin position="435"/>
        <end position="460"/>
    </location>
</feature>
<dbReference type="OrthoDB" id="9814523at2"/>
<dbReference type="InterPro" id="IPR001734">
    <property type="entry name" value="Na/solute_symporter"/>
</dbReference>
<evidence type="ECO:0000256" key="5">
    <source>
        <dbReference type="ARBA" id="ARBA00022692"/>
    </source>
</evidence>
<dbReference type="RefSeq" id="WP_142524324.1">
    <property type="nucleotide sequence ID" value="NZ_CABFUZ020000028.1"/>
</dbReference>
<feature type="transmembrane region" description="Helical" evidence="12">
    <location>
        <begin position="82"/>
        <end position="101"/>
    </location>
</feature>
<keyword evidence="5 12" id="KW-0812">Transmembrane</keyword>
<comment type="subcellular location">
    <subcellularLocation>
        <location evidence="1">Cell membrane</location>
        <topology evidence="1">Multi-pass membrane protein</topology>
    </subcellularLocation>
</comment>
<organism evidence="13 14">
    <name type="scientific">Methylacidimicrobium cyclopophantes</name>
    <dbReference type="NCBI Taxonomy" id="1041766"/>
    <lineage>
        <taxon>Bacteria</taxon>
        <taxon>Pseudomonadati</taxon>
        <taxon>Verrucomicrobiota</taxon>
        <taxon>Methylacidimicrobium</taxon>
    </lineage>
</organism>